<keyword evidence="2" id="KW-1185">Reference proteome</keyword>
<proteinExistence type="predicted"/>
<sequence length="175" mass="20050">MNKKLILFVFAFGLLACNQREESKANTDLLYFDVKGYFANEIIRLNKLNPQVIKQVIVNGTSETKTVKIADWTKEFDVFINADINKASWKGSFKAESNSESEHYTSSSKKIPVKNMLVSKVDDKVKKIEIIIANKNILYTSGDTLTYYPDSLYHINKHQKIKLLSAKSYQIIGRF</sequence>
<dbReference type="Proteomes" id="UP001595792">
    <property type="component" value="Unassembled WGS sequence"/>
</dbReference>
<dbReference type="RefSeq" id="WP_378958669.1">
    <property type="nucleotide sequence ID" value="NZ_JBHRXC010000016.1"/>
</dbReference>
<reference evidence="2" key="1">
    <citation type="journal article" date="2019" name="Int. J. Syst. Evol. Microbiol.">
        <title>The Global Catalogue of Microorganisms (GCM) 10K type strain sequencing project: providing services to taxonomists for standard genome sequencing and annotation.</title>
        <authorList>
            <consortium name="The Broad Institute Genomics Platform"/>
            <consortium name="The Broad Institute Genome Sequencing Center for Infectious Disease"/>
            <person name="Wu L."/>
            <person name="Ma J."/>
        </authorList>
    </citation>
    <scope>NUCLEOTIDE SEQUENCE [LARGE SCALE GENOMIC DNA]</scope>
    <source>
        <strain evidence="2">CCM 8689</strain>
    </source>
</reference>
<evidence type="ECO:0000313" key="2">
    <source>
        <dbReference type="Proteomes" id="UP001595792"/>
    </source>
</evidence>
<protein>
    <submittedName>
        <fullName evidence="1">Uncharacterized protein</fullName>
    </submittedName>
</protein>
<accession>A0ABV8NFM0</accession>
<evidence type="ECO:0000313" key="1">
    <source>
        <dbReference type="EMBL" id="MFC4195366.1"/>
    </source>
</evidence>
<dbReference type="PROSITE" id="PS51257">
    <property type="entry name" value="PROKAR_LIPOPROTEIN"/>
    <property type="match status" value="1"/>
</dbReference>
<dbReference type="EMBL" id="JBHSBY010000009">
    <property type="protein sequence ID" value="MFC4195366.1"/>
    <property type="molecule type" value="Genomic_DNA"/>
</dbReference>
<comment type="caution">
    <text evidence="1">The sequence shown here is derived from an EMBL/GenBank/DDBJ whole genome shotgun (WGS) entry which is preliminary data.</text>
</comment>
<gene>
    <name evidence="1" type="ORF">ACFOUY_01490</name>
</gene>
<name>A0ABV8NFM0_9SPHI</name>
<organism evidence="1 2">
    <name type="scientific">Pedobacter jamesrossensis</name>
    <dbReference type="NCBI Taxonomy" id="1908238"/>
    <lineage>
        <taxon>Bacteria</taxon>
        <taxon>Pseudomonadati</taxon>
        <taxon>Bacteroidota</taxon>
        <taxon>Sphingobacteriia</taxon>
        <taxon>Sphingobacteriales</taxon>
        <taxon>Sphingobacteriaceae</taxon>
        <taxon>Pedobacter</taxon>
    </lineage>
</organism>